<name>A0A0F9WK12_9ZZZZ</name>
<dbReference type="InterPro" id="IPR029063">
    <property type="entry name" value="SAM-dependent_MTases_sf"/>
</dbReference>
<evidence type="ECO:0008006" key="2">
    <source>
        <dbReference type="Google" id="ProtNLM"/>
    </source>
</evidence>
<dbReference type="Pfam" id="PF06080">
    <property type="entry name" value="DUF938"/>
    <property type="match status" value="1"/>
</dbReference>
<protein>
    <recommendedName>
        <fullName evidence="2">SAM-dependent methyltransferase</fullName>
    </recommendedName>
</protein>
<dbReference type="Gene3D" id="3.40.50.150">
    <property type="entry name" value="Vaccinia Virus protein VP39"/>
    <property type="match status" value="1"/>
</dbReference>
<dbReference type="InterPro" id="IPR010342">
    <property type="entry name" value="DUF938"/>
</dbReference>
<organism evidence="1">
    <name type="scientific">marine sediment metagenome</name>
    <dbReference type="NCBI Taxonomy" id="412755"/>
    <lineage>
        <taxon>unclassified sequences</taxon>
        <taxon>metagenomes</taxon>
        <taxon>ecological metagenomes</taxon>
    </lineage>
</organism>
<dbReference type="PANTHER" id="PTHR20974">
    <property type="entry name" value="UPF0585 PROTEIN CG18661"/>
    <property type="match status" value="1"/>
</dbReference>
<dbReference type="PANTHER" id="PTHR20974:SF0">
    <property type="entry name" value="UPF0585 PROTEIN CG18661"/>
    <property type="match status" value="1"/>
</dbReference>
<comment type="caution">
    <text evidence="1">The sequence shown here is derived from an EMBL/GenBank/DDBJ whole genome shotgun (WGS) entry which is preliminary data.</text>
</comment>
<accession>A0A0F9WK12</accession>
<dbReference type="AlphaFoldDB" id="A0A0F9WK12"/>
<evidence type="ECO:0000313" key="1">
    <source>
        <dbReference type="EMBL" id="KKO12923.1"/>
    </source>
</evidence>
<proteinExistence type="predicted"/>
<dbReference type="SUPFAM" id="SSF53335">
    <property type="entry name" value="S-adenosyl-L-methionine-dependent methyltransferases"/>
    <property type="match status" value="1"/>
</dbReference>
<dbReference type="EMBL" id="LAZR01000001">
    <property type="protein sequence ID" value="KKO12923.1"/>
    <property type="molecule type" value="Genomic_DNA"/>
</dbReference>
<reference evidence="1" key="1">
    <citation type="journal article" date="2015" name="Nature">
        <title>Complex archaea that bridge the gap between prokaryotes and eukaryotes.</title>
        <authorList>
            <person name="Spang A."/>
            <person name="Saw J.H."/>
            <person name="Jorgensen S.L."/>
            <person name="Zaremba-Niedzwiedzka K."/>
            <person name="Martijn J."/>
            <person name="Lind A.E."/>
            <person name="van Eijk R."/>
            <person name="Schleper C."/>
            <person name="Guy L."/>
            <person name="Ettema T.J."/>
        </authorList>
    </citation>
    <scope>NUCLEOTIDE SEQUENCE</scope>
</reference>
<gene>
    <name evidence="1" type="ORF">LCGC14_0009400</name>
</gene>
<sequence>MSTHASDDARRSSPSSLRNREAIGQVLQTYLAANSRVLEIAAGTGEHAVYLSTLLAASRWWPSDINADAIDSINAWRDEADASVLQPALMFDVSRPVTENITVLTDAGSGPALLDAIVCINMIHISPWQATRGLMQTAETLLSEGGLLYLYGPYQRKGQHTAQSNALFDADLRSRNPQWGIRDLDDVCTLAAAHHLKLLDVVTMPANNLSVLLQKRTVSSGATVTPDHTSHE</sequence>